<sequence>MDHQGDDLHNTAEVTEMLKQHAADEPSFPGLQQRLNAIPDTYPRQSVSTLVTQLLATLWPEQLSANWRLSRLAFLALLPMALGVSIGQVLPSGTEEMTMTAETEWYYLAFGDVSSDIAAGELNEMEAAP</sequence>
<evidence type="ECO:0000313" key="1">
    <source>
        <dbReference type="EMBL" id="GFZ81181.1"/>
    </source>
</evidence>
<proteinExistence type="predicted"/>
<dbReference type="Proteomes" id="UP000627715">
    <property type="component" value="Unassembled WGS sequence"/>
</dbReference>
<accession>A0A916QMY5</accession>
<dbReference type="RefSeq" id="WP_068811233.1">
    <property type="nucleotide sequence ID" value="NZ_BMIY01000011.1"/>
</dbReference>
<reference evidence="1" key="2">
    <citation type="submission" date="2020-09" db="EMBL/GenBank/DDBJ databases">
        <authorList>
            <person name="Sun Q."/>
            <person name="Zhou Y."/>
        </authorList>
    </citation>
    <scope>NUCLEOTIDE SEQUENCE</scope>
    <source>
        <strain evidence="1">CGMCC 1.15425</strain>
    </source>
</reference>
<evidence type="ECO:0000313" key="2">
    <source>
        <dbReference type="Proteomes" id="UP000627715"/>
    </source>
</evidence>
<reference evidence="1" key="1">
    <citation type="journal article" date="2014" name="Int. J. Syst. Evol. Microbiol.">
        <title>Complete genome sequence of Corynebacterium casei LMG S-19264T (=DSM 44701T), isolated from a smear-ripened cheese.</title>
        <authorList>
            <consortium name="US DOE Joint Genome Institute (JGI-PGF)"/>
            <person name="Walter F."/>
            <person name="Albersmeier A."/>
            <person name="Kalinowski J."/>
            <person name="Ruckert C."/>
        </authorList>
    </citation>
    <scope>NUCLEOTIDE SEQUENCE</scope>
    <source>
        <strain evidence="1">CGMCC 1.15425</strain>
    </source>
</reference>
<gene>
    <name evidence="1" type="ORF">GCM10011403_25430</name>
</gene>
<organism evidence="1 2">
    <name type="scientific">Pseudohongiella nitratireducens</name>
    <dbReference type="NCBI Taxonomy" id="1768907"/>
    <lineage>
        <taxon>Bacteria</taxon>
        <taxon>Pseudomonadati</taxon>
        <taxon>Pseudomonadota</taxon>
        <taxon>Gammaproteobacteria</taxon>
        <taxon>Pseudomonadales</taxon>
        <taxon>Pseudohongiellaceae</taxon>
        <taxon>Pseudohongiella</taxon>
    </lineage>
</organism>
<dbReference type="EMBL" id="BMIY01000011">
    <property type="protein sequence ID" value="GFZ81181.1"/>
    <property type="molecule type" value="Genomic_DNA"/>
</dbReference>
<comment type="caution">
    <text evidence="1">The sequence shown here is derived from an EMBL/GenBank/DDBJ whole genome shotgun (WGS) entry which is preliminary data.</text>
</comment>
<keyword evidence="2" id="KW-1185">Reference proteome</keyword>
<dbReference type="AlphaFoldDB" id="A0A916QMY5"/>
<protein>
    <submittedName>
        <fullName evidence="1">Uncharacterized protein</fullName>
    </submittedName>
</protein>
<name>A0A916QMY5_9GAMM</name>